<protein>
    <recommendedName>
        <fullName evidence="1">protein acetyllysine N-acetyltransferase</fullName>
        <ecNumber evidence="1">2.3.1.286</ecNumber>
    </recommendedName>
</protein>
<dbReference type="Pfam" id="PF02146">
    <property type="entry name" value="SIR2"/>
    <property type="match status" value="1"/>
</dbReference>
<feature type="domain" description="Deacetylase sirtuin-type" evidence="5">
    <location>
        <begin position="5"/>
        <end position="55"/>
    </location>
</feature>
<dbReference type="Gene3D" id="3.40.50.1220">
    <property type="entry name" value="TPP-binding domain"/>
    <property type="match status" value="1"/>
</dbReference>
<dbReference type="EC" id="2.3.1.286" evidence="1"/>
<dbReference type="InterPro" id="IPR026590">
    <property type="entry name" value="Ssirtuin_cat_dom"/>
</dbReference>
<dbReference type="AlphaFoldDB" id="A0A656GKW4"/>
<dbReference type="GO" id="GO:0070403">
    <property type="term" value="F:NAD+ binding"/>
    <property type="evidence" value="ECO:0007669"/>
    <property type="project" value="InterPro"/>
</dbReference>
<feature type="non-terminal residue" evidence="6">
    <location>
        <position position="1"/>
    </location>
</feature>
<dbReference type="InterPro" id="IPR029035">
    <property type="entry name" value="DHS-like_NAD/FAD-binding_dom"/>
</dbReference>
<evidence type="ECO:0000256" key="3">
    <source>
        <dbReference type="ARBA" id="ARBA00023027"/>
    </source>
</evidence>
<evidence type="ECO:0000259" key="5">
    <source>
        <dbReference type="PROSITE" id="PS50305"/>
    </source>
</evidence>
<sequence length="55" mass="5993">SRRPKPEMNDLDRGIESLAAARKVVFFTGAGISAESGIPTLRDKLTGVWAKHDPE</sequence>
<proteinExistence type="predicted"/>
<comment type="caution">
    <text evidence="6">The sequence shown here is derived from an EMBL/GenBank/DDBJ whole genome shotgun (WGS) entry which is preliminary data.</text>
</comment>
<evidence type="ECO:0000256" key="1">
    <source>
        <dbReference type="ARBA" id="ARBA00012928"/>
    </source>
</evidence>
<keyword evidence="2" id="KW-0808">Transferase</keyword>
<name>A0A656GKW4_PSEA0</name>
<evidence type="ECO:0000256" key="2">
    <source>
        <dbReference type="ARBA" id="ARBA00022679"/>
    </source>
</evidence>
<evidence type="ECO:0000256" key="4">
    <source>
        <dbReference type="PROSITE-ProRule" id="PRU00236"/>
    </source>
</evidence>
<dbReference type="SUPFAM" id="SSF52467">
    <property type="entry name" value="DHS-like NAD/FAD-binding domain"/>
    <property type="match status" value="1"/>
</dbReference>
<dbReference type="InterPro" id="IPR003000">
    <property type="entry name" value="Sirtuin"/>
</dbReference>
<reference evidence="6 7" key="1">
    <citation type="journal article" date="2011" name="PLoS Pathog.">
        <title>Dynamic evolution of pathogenicity revealed by sequencing and comparative genomics of 19 Pseudomonas syringae isolates.</title>
        <authorList>
            <person name="Baltrus D.A."/>
            <person name="Nishimura M.T."/>
            <person name="Romanchuk A."/>
            <person name="Chang J.H."/>
            <person name="Mukhtar M.S."/>
            <person name="Cherkis K."/>
            <person name="Roach J."/>
            <person name="Grant S.R."/>
            <person name="Jones C.D."/>
            <person name="Dangl J.L."/>
        </authorList>
    </citation>
    <scope>NUCLEOTIDE SEQUENCE [LARGE SCALE GENOMIC DNA]</scope>
    <source>
        <strain evidence="6 7">301020</strain>
    </source>
</reference>
<organism evidence="6 7">
    <name type="scientific">Pseudomonas amygdali pv. mori str. 301020</name>
    <dbReference type="NCBI Taxonomy" id="629261"/>
    <lineage>
        <taxon>Bacteria</taxon>
        <taxon>Pseudomonadati</taxon>
        <taxon>Pseudomonadota</taxon>
        <taxon>Gammaproteobacteria</taxon>
        <taxon>Pseudomonadales</taxon>
        <taxon>Pseudomonadaceae</taxon>
        <taxon>Pseudomonas</taxon>
        <taxon>Pseudomonas amygdali</taxon>
    </lineage>
</organism>
<dbReference type="Proteomes" id="UP000003465">
    <property type="component" value="Unassembled WGS sequence"/>
</dbReference>
<evidence type="ECO:0000313" key="6">
    <source>
        <dbReference type="EMBL" id="EGH26482.1"/>
    </source>
</evidence>
<dbReference type="EMBL" id="AEAG01002383">
    <property type="protein sequence ID" value="EGH26482.1"/>
    <property type="molecule type" value="Genomic_DNA"/>
</dbReference>
<accession>A0A656GKW4</accession>
<dbReference type="PROSITE" id="PS50305">
    <property type="entry name" value="SIRTUIN"/>
    <property type="match status" value="1"/>
</dbReference>
<evidence type="ECO:0000313" key="7">
    <source>
        <dbReference type="Proteomes" id="UP000003465"/>
    </source>
</evidence>
<gene>
    <name evidence="6" type="ORF">PSYMO_35547</name>
</gene>
<dbReference type="CDD" id="cd00296">
    <property type="entry name" value="SIR2"/>
    <property type="match status" value="1"/>
</dbReference>
<keyword evidence="3" id="KW-0520">NAD</keyword>
<dbReference type="InterPro" id="IPR026591">
    <property type="entry name" value="Sirtuin_cat_small_dom_sf"/>
</dbReference>
<dbReference type="Gene3D" id="3.30.1600.10">
    <property type="entry name" value="SIR2/SIRT2 'Small Domain"/>
    <property type="match status" value="1"/>
</dbReference>
<dbReference type="GO" id="GO:0034979">
    <property type="term" value="F:NAD-dependent protein lysine deacetylase activity"/>
    <property type="evidence" value="ECO:0007669"/>
    <property type="project" value="UniProtKB-EC"/>
</dbReference>
<feature type="non-terminal residue" evidence="6">
    <location>
        <position position="55"/>
    </location>
</feature>
<comment type="caution">
    <text evidence="4">Lacks conserved residue(s) required for the propagation of feature annotation.</text>
</comment>